<dbReference type="EMBL" id="JBHPON010000001">
    <property type="protein sequence ID" value="MFC6034125.1"/>
    <property type="molecule type" value="Genomic_DNA"/>
</dbReference>
<keyword evidence="2" id="KW-1185">Reference proteome</keyword>
<evidence type="ECO:0000313" key="1">
    <source>
        <dbReference type="EMBL" id="MFC6034125.1"/>
    </source>
</evidence>
<protein>
    <submittedName>
        <fullName evidence="1">Mitochondrial fission ELM1 family protein</fullName>
    </submittedName>
</protein>
<comment type="caution">
    <text evidence="1">The sequence shown here is derived from an EMBL/GenBank/DDBJ whole genome shotgun (WGS) entry which is preliminary data.</text>
</comment>
<dbReference type="RefSeq" id="WP_379880561.1">
    <property type="nucleotide sequence ID" value="NZ_JBHPON010000001.1"/>
</dbReference>
<accession>A0ABW1KSG9</accession>
<proteinExistence type="predicted"/>
<reference evidence="1 2" key="1">
    <citation type="submission" date="2024-09" db="EMBL/GenBank/DDBJ databases">
        <authorList>
            <person name="Zhang Z.-H."/>
        </authorList>
    </citation>
    <scope>NUCLEOTIDE SEQUENCE [LARGE SCALE GENOMIC DNA]</scope>
    <source>
        <strain evidence="1 2">HHTR114</strain>
    </source>
</reference>
<name>A0ABW1KSG9_9PROT</name>
<dbReference type="PANTHER" id="PTHR33986">
    <property type="entry name" value="OS02G0535700 PROTEIN"/>
    <property type="match status" value="1"/>
</dbReference>
<dbReference type="Proteomes" id="UP001596116">
    <property type="component" value="Unassembled WGS sequence"/>
</dbReference>
<sequence length="307" mass="32585">MLTDGKAGDAVQCVAVALALGLPFEERKTAPRPPWEWVAPWGPVDPREAPGRKGGPLEGPLPDVAIISGRRAVPHGRALKKASGGAVRIVMLKDPRFGRDIPDVLWAPAHDQLEGGNVITTLTTPHSLGAALADPGAPCAAIAELPPSFLGVILGGPSGGADYSSAAARDLAARVSRAGEAYGAIAVTPSRRTPQEFIATLKRHLVHAHVFVWDRTGDNPYRDILARAGALIVPGDSHNMTSEALASSAPVYIWRPEGISPKIDWFVAQVIAEGHAQLFEDEAAYYGRRPLDATPEIVAKIRDMLEL</sequence>
<dbReference type="Pfam" id="PF06258">
    <property type="entry name" value="Mito_fiss_Elm1"/>
    <property type="match status" value="1"/>
</dbReference>
<dbReference type="PANTHER" id="PTHR33986:SF15">
    <property type="entry name" value="MITOCHONDRIAL FISSION PROTEIN ELM1"/>
    <property type="match status" value="1"/>
</dbReference>
<organism evidence="1 2">
    <name type="scientific">Hyphococcus aureus</name>
    <dbReference type="NCBI Taxonomy" id="2666033"/>
    <lineage>
        <taxon>Bacteria</taxon>
        <taxon>Pseudomonadati</taxon>
        <taxon>Pseudomonadota</taxon>
        <taxon>Alphaproteobacteria</taxon>
        <taxon>Parvularculales</taxon>
        <taxon>Parvularculaceae</taxon>
        <taxon>Hyphococcus</taxon>
    </lineage>
</organism>
<evidence type="ECO:0000313" key="2">
    <source>
        <dbReference type="Proteomes" id="UP001596116"/>
    </source>
</evidence>
<dbReference type="InterPro" id="IPR009367">
    <property type="entry name" value="Elm1-like"/>
</dbReference>
<gene>
    <name evidence="1" type="ORF">ACFMB1_01140</name>
</gene>